<dbReference type="OrthoDB" id="2355173at2"/>
<evidence type="ECO:0000313" key="3">
    <source>
        <dbReference type="EMBL" id="TDQ37739.1"/>
    </source>
</evidence>
<evidence type="ECO:0000259" key="2">
    <source>
        <dbReference type="Pfam" id="PF08327"/>
    </source>
</evidence>
<reference evidence="3 4" key="1">
    <citation type="submission" date="2019-03" db="EMBL/GenBank/DDBJ databases">
        <title>Genomic Encyclopedia of Type Strains, Phase IV (KMG-IV): sequencing the most valuable type-strain genomes for metagenomic binning, comparative biology and taxonomic classification.</title>
        <authorList>
            <person name="Goeker M."/>
        </authorList>
    </citation>
    <scope>NUCLEOTIDE SEQUENCE [LARGE SCALE GENOMIC DNA]</scope>
    <source>
        <strain evidence="3 4">DSM 28697</strain>
    </source>
</reference>
<gene>
    <name evidence="3" type="ORF">EV213_11299</name>
</gene>
<dbReference type="InterPro" id="IPR023393">
    <property type="entry name" value="START-like_dom_sf"/>
</dbReference>
<sequence length="143" mass="16021">MKVESVLPDLKKTILLDAPIHDVWNTVATSEGIAAWFMPNTFMAVVGNEFTLKSPFGLSPCKVLTVDPPYQLTFSWDTSGWWVAFELNEVDGKTEFTLTHGGWGLADEVVPKAKDTNETIHKRMDQGWEGIVYGKLRQVLGHK</sequence>
<dbReference type="InterPro" id="IPR013538">
    <property type="entry name" value="ASHA1/2-like_C"/>
</dbReference>
<dbReference type="Proteomes" id="UP000295632">
    <property type="component" value="Unassembled WGS sequence"/>
</dbReference>
<feature type="domain" description="Activator of Hsp90 ATPase homologue 1/2-like C-terminal" evidence="2">
    <location>
        <begin position="17"/>
        <end position="140"/>
    </location>
</feature>
<dbReference type="RefSeq" id="WP_133581198.1">
    <property type="nucleotide sequence ID" value="NZ_SNYJ01000012.1"/>
</dbReference>
<keyword evidence="4" id="KW-1185">Reference proteome</keyword>
<name>A0A4R6U071_9BACI</name>
<evidence type="ECO:0000256" key="1">
    <source>
        <dbReference type="ARBA" id="ARBA00006817"/>
    </source>
</evidence>
<accession>A0A4R6U071</accession>
<proteinExistence type="inferred from homology"/>
<evidence type="ECO:0000313" key="4">
    <source>
        <dbReference type="Proteomes" id="UP000295632"/>
    </source>
</evidence>
<comment type="similarity">
    <text evidence="1">Belongs to the AHA1 family.</text>
</comment>
<dbReference type="AlphaFoldDB" id="A0A4R6U071"/>
<organism evidence="3 4">
    <name type="scientific">Aureibacillus halotolerans</name>
    <dbReference type="NCBI Taxonomy" id="1508390"/>
    <lineage>
        <taxon>Bacteria</taxon>
        <taxon>Bacillati</taxon>
        <taxon>Bacillota</taxon>
        <taxon>Bacilli</taxon>
        <taxon>Bacillales</taxon>
        <taxon>Bacillaceae</taxon>
        <taxon>Aureibacillus</taxon>
    </lineage>
</organism>
<dbReference type="EMBL" id="SNYJ01000012">
    <property type="protein sequence ID" value="TDQ37739.1"/>
    <property type="molecule type" value="Genomic_DNA"/>
</dbReference>
<dbReference type="Pfam" id="PF08327">
    <property type="entry name" value="AHSA1"/>
    <property type="match status" value="1"/>
</dbReference>
<dbReference type="CDD" id="cd07814">
    <property type="entry name" value="SRPBCC_CalC_Aha1-like"/>
    <property type="match status" value="1"/>
</dbReference>
<dbReference type="Gene3D" id="3.30.530.20">
    <property type="match status" value="1"/>
</dbReference>
<dbReference type="SUPFAM" id="SSF55961">
    <property type="entry name" value="Bet v1-like"/>
    <property type="match status" value="1"/>
</dbReference>
<protein>
    <submittedName>
        <fullName evidence="3">Uncharacterized protein YndB with AHSA1/START domain</fullName>
    </submittedName>
</protein>
<comment type="caution">
    <text evidence="3">The sequence shown here is derived from an EMBL/GenBank/DDBJ whole genome shotgun (WGS) entry which is preliminary data.</text>
</comment>